<dbReference type="OrthoDB" id="5123050at2"/>
<sequence length="76" mass="8505">MSYKEQIARNVRAEMARQGLTQRELATVLNVSRQSVNSRLTCKVEFKVNELKLIADHLGIDVENLYKTSGAQVVAA</sequence>
<accession>A0A4Y9F4W8</accession>
<dbReference type="GO" id="GO:0003677">
    <property type="term" value="F:DNA binding"/>
    <property type="evidence" value="ECO:0007669"/>
    <property type="project" value="InterPro"/>
</dbReference>
<dbReference type="Pfam" id="PF01381">
    <property type="entry name" value="HTH_3"/>
    <property type="match status" value="1"/>
</dbReference>
<dbReference type="CDD" id="cd00093">
    <property type="entry name" value="HTH_XRE"/>
    <property type="match status" value="1"/>
</dbReference>
<proteinExistence type="predicted"/>
<reference evidence="2 3" key="1">
    <citation type="submission" date="2019-03" db="EMBL/GenBank/DDBJ databases">
        <title>Diversity of the mouse oral microbiome.</title>
        <authorList>
            <person name="Joseph S."/>
            <person name="Aduse-Opoku J."/>
            <person name="Curtis M."/>
            <person name="Wade W."/>
            <person name="Hashim A."/>
        </authorList>
    </citation>
    <scope>NUCLEOTIDE SEQUENCE [LARGE SCALE GENOMIC DNA]</scope>
    <source>
        <strain evidence="3">irhom_31</strain>
    </source>
</reference>
<dbReference type="Proteomes" id="UP000297951">
    <property type="component" value="Unassembled WGS sequence"/>
</dbReference>
<dbReference type="Gene3D" id="1.10.260.40">
    <property type="entry name" value="lambda repressor-like DNA-binding domains"/>
    <property type="match status" value="1"/>
</dbReference>
<dbReference type="SMART" id="SM00530">
    <property type="entry name" value="HTH_XRE"/>
    <property type="match status" value="1"/>
</dbReference>
<feature type="domain" description="HTH cro/C1-type" evidence="1">
    <location>
        <begin position="11"/>
        <end position="65"/>
    </location>
</feature>
<name>A0A4Y9F4W8_9MICC</name>
<dbReference type="AlphaFoldDB" id="A0A4Y9F4W8"/>
<evidence type="ECO:0000259" key="1">
    <source>
        <dbReference type="PROSITE" id="PS50943"/>
    </source>
</evidence>
<evidence type="ECO:0000313" key="2">
    <source>
        <dbReference type="EMBL" id="TFU23229.1"/>
    </source>
</evidence>
<organism evidence="2 3">
    <name type="scientific">Rothia nasimurium</name>
    <dbReference type="NCBI Taxonomy" id="85336"/>
    <lineage>
        <taxon>Bacteria</taxon>
        <taxon>Bacillati</taxon>
        <taxon>Actinomycetota</taxon>
        <taxon>Actinomycetes</taxon>
        <taxon>Micrococcales</taxon>
        <taxon>Micrococcaceae</taxon>
        <taxon>Rothia</taxon>
    </lineage>
</organism>
<dbReference type="InterPro" id="IPR001387">
    <property type="entry name" value="Cro/C1-type_HTH"/>
</dbReference>
<comment type="caution">
    <text evidence="2">The sequence shown here is derived from an EMBL/GenBank/DDBJ whole genome shotgun (WGS) entry which is preliminary data.</text>
</comment>
<dbReference type="SUPFAM" id="SSF47413">
    <property type="entry name" value="lambda repressor-like DNA-binding domains"/>
    <property type="match status" value="1"/>
</dbReference>
<gene>
    <name evidence="2" type="ORF">E4U03_03645</name>
</gene>
<protein>
    <submittedName>
        <fullName evidence="2">XRE family transcriptional regulator</fullName>
    </submittedName>
</protein>
<dbReference type="InterPro" id="IPR010982">
    <property type="entry name" value="Lambda_DNA-bd_dom_sf"/>
</dbReference>
<evidence type="ECO:0000313" key="3">
    <source>
        <dbReference type="Proteomes" id="UP000297951"/>
    </source>
</evidence>
<dbReference type="EMBL" id="SPQC01000009">
    <property type="protein sequence ID" value="TFU23229.1"/>
    <property type="molecule type" value="Genomic_DNA"/>
</dbReference>
<dbReference type="PROSITE" id="PS50943">
    <property type="entry name" value="HTH_CROC1"/>
    <property type="match status" value="1"/>
</dbReference>